<keyword evidence="4 7" id="KW-0479">Metal-binding</keyword>
<dbReference type="CDD" id="cd06560">
    <property type="entry name" value="PriL"/>
    <property type="match status" value="1"/>
</dbReference>
<dbReference type="GO" id="GO:0046872">
    <property type="term" value="F:metal ion binding"/>
    <property type="evidence" value="ECO:0007669"/>
    <property type="project" value="UniProtKB-KW"/>
</dbReference>
<comment type="similarity">
    <text evidence="7">Belongs to the eukaryotic-type primase large subunit family.</text>
</comment>
<keyword evidence="3 7" id="KW-0235">DNA replication</keyword>
<dbReference type="GeneID" id="92355356"/>
<reference evidence="9" key="1">
    <citation type="submission" date="2024-03" db="EMBL/GenBank/DDBJ databases">
        <title>Complete genome sequence of Sulfurisphaera javensis strain KD-1.</title>
        <authorList>
            <person name="Sakai H."/>
            <person name="Nur N."/>
            <person name="Suwanto A."/>
            <person name="Kurosawa N."/>
        </authorList>
    </citation>
    <scope>NUCLEOTIDE SEQUENCE</scope>
    <source>
        <strain evidence="9">KD-1</strain>
    </source>
</reference>
<evidence type="ECO:0000256" key="6">
    <source>
        <dbReference type="ARBA" id="ARBA00023014"/>
    </source>
</evidence>
<dbReference type="InterPro" id="IPR058560">
    <property type="entry name" value="DNA_primase_C"/>
</dbReference>
<feature type="domain" description="DNA primase large subunit C-terminal" evidence="8">
    <location>
        <begin position="215"/>
        <end position="286"/>
    </location>
</feature>
<keyword evidence="6 7" id="KW-0411">Iron-sulfur</keyword>
<evidence type="ECO:0000256" key="4">
    <source>
        <dbReference type="ARBA" id="ARBA00022723"/>
    </source>
</evidence>
<dbReference type="EMBL" id="AP031322">
    <property type="protein sequence ID" value="BFH74454.1"/>
    <property type="molecule type" value="Genomic_DNA"/>
</dbReference>
<dbReference type="RefSeq" id="WP_369609962.1">
    <property type="nucleotide sequence ID" value="NZ_AP031322.1"/>
</dbReference>
<accession>A0AAT9GUI1</accession>
<evidence type="ECO:0000256" key="5">
    <source>
        <dbReference type="ARBA" id="ARBA00023004"/>
    </source>
</evidence>
<name>A0AAT9GUI1_9CREN</name>
<keyword evidence="5 7" id="KW-0408">Iron</keyword>
<comment type="cofactor">
    <cofactor evidence="7">
        <name>[4Fe-4S] cluster</name>
        <dbReference type="ChEBI" id="CHEBI:49883"/>
    </cofactor>
    <text evidence="7">Binds 1 [4Fe-4S] cluster.</text>
</comment>
<feature type="binding site" evidence="7">
    <location>
        <position position="224"/>
    </location>
    <ligand>
        <name>[4Fe-4S] cluster</name>
        <dbReference type="ChEBI" id="CHEBI:49883"/>
    </ligand>
</feature>
<protein>
    <recommendedName>
        <fullName evidence="7">DNA primase large subunit PriL</fullName>
    </recommendedName>
</protein>
<dbReference type="GO" id="GO:1990077">
    <property type="term" value="C:primosome complex"/>
    <property type="evidence" value="ECO:0007669"/>
    <property type="project" value="UniProtKB-KW"/>
</dbReference>
<feature type="binding site" evidence="7">
    <location>
        <position position="290"/>
    </location>
    <ligand>
        <name>[4Fe-4S] cluster</name>
        <dbReference type="ChEBI" id="CHEBI:49883"/>
    </ligand>
</feature>
<evidence type="ECO:0000313" key="9">
    <source>
        <dbReference type="EMBL" id="BFH74454.1"/>
    </source>
</evidence>
<keyword evidence="1 7" id="KW-0004">4Fe-4S</keyword>
<feature type="binding site" evidence="7">
    <location>
        <position position="281"/>
    </location>
    <ligand>
        <name>[4Fe-4S] cluster</name>
        <dbReference type="ChEBI" id="CHEBI:49883"/>
    </ligand>
</feature>
<dbReference type="SUPFAM" id="SSF140914">
    <property type="entry name" value="PriB N-terminal domain-like"/>
    <property type="match status" value="1"/>
</dbReference>
<evidence type="ECO:0000259" key="8">
    <source>
        <dbReference type="Pfam" id="PF04104"/>
    </source>
</evidence>
<dbReference type="AlphaFoldDB" id="A0AAT9GUI1"/>
<dbReference type="Pfam" id="PF04104">
    <property type="entry name" value="DNA_primase_lrg"/>
    <property type="match status" value="1"/>
</dbReference>
<dbReference type="HAMAP" id="MF_00701">
    <property type="entry name" value="DNA_primase_lrg_arc"/>
    <property type="match status" value="1"/>
</dbReference>
<comment type="subunit">
    <text evidence="7">Heterodimer of a small subunit (PriS) and a large subunit (PriL).</text>
</comment>
<gene>
    <name evidence="7 9" type="primary">priL</name>
    <name evidence="9" type="ORF">SJAV_23980</name>
</gene>
<keyword evidence="2 7" id="KW-0639">Primosome</keyword>
<evidence type="ECO:0000256" key="3">
    <source>
        <dbReference type="ARBA" id="ARBA00022705"/>
    </source>
</evidence>
<dbReference type="InterPro" id="IPR023642">
    <property type="entry name" value="DNA_primase_lsu_PriL"/>
</dbReference>
<dbReference type="GO" id="GO:0051539">
    <property type="term" value="F:4 iron, 4 sulfur cluster binding"/>
    <property type="evidence" value="ECO:0007669"/>
    <property type="project" value="UniProtKB-UniRule"/>
</dbReference>
<dbReference type="GO" id="GO:0003899">
    <property type="term" value="F:DNA-directed RNA polymerase activity"/>
    <property type="evidence" value="ECO:0007669"/>
    <property type="project" value="InterPro"/>
</dbReference>
<sequence length="308" mass="36248">MELPILDFRKYPFLKPLEDELKKYAGGVTLNDLLSSENYYLEQAKQRIDKILKDQDLEPYDKLKDSVLVFYTTLFLVAALDSEILKRKFLDKETEIIEKNLLDEDEDTLLEISKLIGLKIEKDKLELKYKENKKTLTKYLNFSVDFLNYLKYSKELRKKDNNFSLSTHILKSGKVYLNKEEIVKILVFQIKDRLYEMMNITDVTLPEQIKKFADEMRGRKTPPCISELLKKGNFNEEDLKILTTYYIDIGDERSALNLVKDENAIKRLKGDKKTKYIVYSCKKMKDLGYCVASCNVINPLQLYYGRLE</sequence>
<dbReference type="GO" id="GO:0006269">
    <property type="term" value="P:DNA replication, synthesis of primer"/>
    <property type="evidence" value="ECO:0007669"/>
    <property type="project" value="UniProtKB-UniRule"/>
</dbReference>
<proteinExistence type="inferred from homology"/>
<evidence type="ECO:0000256" key="2">
    <source>
        <dbReference type="ARBA" id="ARBA00022515"/>
    </source>
</evidence>
<dbReference type="KEGG" id="sjv:SJAV_23980"/>
<evidence type="ECO:0000256" key="1">
    <source>
        <dbReference type="ARBA" id="ARBA00022485"/>
    </source>
</evidence>
<organism evidence="9">
    <name type="scientific">Sulfurisphaera javensis</name>
    <dbReference type="NCBI Taxonomy" id="2049879"/>
    <lineage>
        <taxon>Archaea</taxon>
        <taxon>Thermoproteota</taxon>
        <taxon>Thermoprotei</taxon>
        <taxon>Sulfolobales</taxon>
        <taxon>Sulfolobaceae</taxon>
        <taxon>Sulfurisphaera</taxon>
    </lineage>
</organism>
<dbReference type="NCBIfam" id="NF007127">
    <property type="entry name" value="PRK09568.1"/>
    <property type="match status" value="1"/>
</dbReference>
<feature type="binding site" evidence="7">
    <location>
        <position position="294"/>
    </location>
    <ligand>
        <name>[4Fe-4S] cluster</name>
        <dbReference type="ChEBI" id="CHEBI:49883"/>
    </ligand>
</feature>
<evidence type="ECO:0000256" key="7">
    <source>
        <dbReference type="HAMAP-Rule" id="MF_00701"/>
    </source>
</evidence>
<dbReference type="Pfam" id="PF26466">
    <property type="entry name" value="DNA_primase_lrg_N"/>
    <property type="match status" value="1"/>
</dbReference>
<comment type="function">
    <text evidence="7">Regulatory subunit of DNA primase, an RNA polymerase that catalyzes the synthesis of short RNA molecules used as primers for DNA polymerase during DNA replication. Stabilizes and modulates the activity of the small subunit, increasing the rate of DNA synthesis, and conferring RNA synthesis capability. The DNA polymerase activity may enable DNA primase to also catalyze primer extension after primer synthesis. May also play a role in DNA repair.</text>
</comment>